<dbReference type="OrthoDB" id="1930985at2"/>
<dbReference type="Proteomes" id="UP000306888">
    <property type="component" value="Unassembled WGS sequence"/>
</dbReference>
<name>A0A4S2DPL1_9CLOT</name>
<dbReference type="Pfam" id="PF07963">
    <property type="entry name" value="N_methyl"/>
    <property type="match status" value="1"/>
</dbReference>
<keyword evidence="1" id="KW-0472">Membrane</keyword>
<proteinExistence type="predicted"/>
<evidence type="ECO:0000313" key="3">
    <source>
        <dbReference type="Proteomes" id="UP000306888"/>
    </source>
</evidence>
<sequence length="136" mass="15813">MKKGNTLVEVIISLAIILMAFTIVSQIIIISAKAVNNRKLREEAERVAYAIENEAKYNYKFSDLDEEISFKYTNDILDKLITQPLMSLERGNDISLKRKEIKLKDKIYLYSITIKDNNGGVLAEREFIKSYWMEKK</sequence>
<keyword evidence="3" id="KW-1185">Reference proteome</keyword>
<accession>A0A4S2DPL1</accession>
<dbReference type="RefSeq" id="WP_136005485.1">
    <property type="nucleotide sequence ID" value="NZ_SRYR01000001.1"/>
</dbReference>
<dbReference type="NCBIfam" id="TIGR02532">
    <property type="entry name" value="IV_pilin_GFxxxE"/>
    <property type="match status" value="1"/>
</dbReference>
<gene>
    <name evidence="2" type="ORF">E5347_05970</name>
</gene>
<feature type="transmembrane region" description="Helical" evidence="1">
    <location>
        <begin position="6"/>
        <end position="32"/>
    </location>
</feature>
<evidence type="ECO:0000256" key="1">
    <source>
        <dbReference type="SAM" id="Phobius"/>
    </source>
</evidence>
<keyword evidence="1" id="KW-1133">Transmembrane helix</keyword>
<dbReference type="AlphaFoldDB" id="A0A4S2DPL1"/>
<dbReference type="EMBL" id="SRYR01000001">
    <property type="protein sequence ID" value="TGY44356.1"/>
    <property type="molecule type" value="Genomic_DNA"/>
</dbReference>
<protein>
    <submittedName>
        <fullName evidence="2">Type II secretion system protein</fullName>
    </submittedName>
</protein>
<evidence type="ECO:0000313" key="2">
    <source>
        <dbReference type="EMBL" id="TGY44356.1"/>
    </source>
</evidence>
<keyword evidence="1" id="KW-0812">Transmembrane</keyword>
<comment type="caution">
    <text evidence="2">The sequence shown here is derived from an EMBL/GenBank/DDBJ whole genome shotgun (WGS) entry which is preliminary data.</text>
</comment>
<reference evidence="2 3" key="1">
    <citation type="submission" date="2019-04" db="EMBL/GenBank/DDBJ databases">
        <title>Microbes associate with the intestines of laboratory mice.</title>
        <authorList>
            <person name="Navarre W."/>
            <person name="Wong E."/>
            <person name="Huang K."/>
            <person name="Tropini C."/>
            <person name="Ng K."/>
            <person name="Yu B."/>
        </authorList>
    </citation>
    <scope>NUCLEOTIDE SEQUENCE [LARGE SCALE GENOMIC DNA]</scope>
    <source>
        <strain evidence="2 3">NM50_B9-20</strain>
    </source>
</reference>
<dbReference type="InterPro" id="IPR012902">
    <property type="entry name" value="N_methyl_site"/>
</dbReference>
<organism evidence="2 3">
    <name type="scientific">Clostridium sartagoforme</name>
    <dbReference type="NCBI Taxonomy" id="84031"/>
    <lineage>
        <taxon>Bacteria</taxon>
        <taxon>Bacillati</taxon>
        <taxon>Bacillota</taxon>
        <taxon>Clostridia</taxon>
        <taxon>Eubacteriales</taxon>
        <taxon>Clostridiaceae</taxon>
        <taxon>Clostridium</taxon>
    </lineage>
</organism>